<dbReference type="InterPro" id="IPR001926">
    <property type="entry name" value="TrpB-like_PALP"/>
</dbReference>
<keyword evidence="4" id="KW-0028">Amino-acid biosynthesis</keyword>
<dbReference type="NCBIfam" id="TIGR00263">
    <property type="entry name" value="trpB"/>
    <property type="match status" value="1"/>
</dbReference>
<dbReference type="InterPro" id="IPR023026">
    <property type="entry name" value="Trp_synth_beta/beta-like"/>
</dbReference>
<dbReference type="PANTHER" id="PTHR48077:SF3">
    <property type="entry name" value="TRYPTOPHAN SYNTHASE"/>
    <property type="match status" value="1"/>
</dbReference>
<reference evidence="11" key="1">
    <citation type="submission" date="2013-01" db="EMBL/GenBank/DDBJ databases">
        <title>Genomic Cooperation Between Trypanosomatids and Their Bacterial Endosymbionts in the Synthesis of Essential Amino Acids Heavily Influenced by Multiple Lateral Gene Transfer Events.</title>
        <authorList>
            <person name="Alves J.M.P."/>
            <person name="Klein C."/>
            <person name="Maia da Silva F."/>
            <person name="Costa Martins A.G."/>
            <person name="Serrano M.G."/>
            <person name="Buck G.A."/>
            <person name="Vasconcelos A.T.R."/>
            <person name="France-Sagot M."/>
            <person name="Teixeira M.M.G."/>
            <person name="Motta M.C.M."/>
            <person name="Camargo E.P."/>
        </authorList>
    </citation>
    <scope>NUCLEOTIDE SEQUENCE</scope>
</reference>
<dbReference type="InterPro" id="IPR006653">
    <property type="entry name" value="Trp_synth_b_CS"/>
</dbReference>
<comment type="pathway">
    <text evidence="2">Amino-acid biosynthesis; L-tryptophan biosynthesis; L-tryptophan from chorismate: step 5/5.</text>
</comment>
<evidence type="ECO:0000256" key="2">
    <source>
        <dbReference type="ARBA" id="ARBA00004733"/>
    </source>
</evidence>
<dbReference type="PIRSF" id="PIRSF001413">
    <property type="entry name" value="Trp_syn_beta"/>
    <property type="match status" value="1"/>
</dbReference>
<proteinExistence type="inferred from homology"/>
<dbReference type="PANTHER" id="PTHR48077">
    <property type="entry name" value="TRYPTOPHAN SYNTHASE-RELATED"/>
    <property type="match status" value="1"/>
</dbReference>
<organism evidence="11">
    <name type="scientific">Herpetomonas muscarum</name>
    <dbReference type="NCBI Taxonomy" id="5718"/>
    <lineage>
        <taxon>Eukaryota</taxon>
        <taxon>Discoba</taxon>
        <taxon>Euglenozoa</taxon>
        <taxon>Kinetoplastea</taxon>
        <taxon>Metakinetoplastina</taxon>
        <taxon>Trypanosomatida</taxon>
        <taxon>Trypanosomatidae</taxon>
        <taxon>Herpetomonas</taxon>
    </lineage>
</organism>
<comment type="cofactor">
    <cofactor evidence="1">
        <name>pyridoxal 5'-phosphate</name>
        <dbReference type="ChEBI" id="CHEBI:597326"/>
    </cofactor>
</comment>
<dbReference type="GO" id="GO:0004834">
    <property type="term" value="F:tryptophan synthase activity"/>
    <property type="evidence" value="ECO:0007669"/>
    <property type="project" value="UniProtKB-EC"/>
</dbReference>
<dbReference type="InterPro" id="IPR036052">
    <property type="entry name" value="TrpB-like_PALP_sf"/>
</dbReference>
<comment type="catalytic activity">
    <reaction evidence="9">
        <text>(1S,2R)-1-C-(indol-3-yl)glycerol 3-phosphate + L-serine = D-glyceraldehyde 3-phosphate + L-tryptophan + H2O</text>
        <dbReference type="Rhea" id="RHEA:10532"/>
        <dbReference type="ChEBI" id="CHEBI:15377"/>
        <dbReference type="ChEBI" id="CHEBI:33384"/>
        <dbReference type="ChEBI" id="CHEBI:57912"/>
        <dbReference type="ChEBI" id="CHEBI:58866"/>
        <dbReference type="ChEBI" id="CHEBI:59776"/>
        <dbReference type="EC" id="4.2.1.20"/>
    </reaction>
</comment>
<dbReference type="EC" id="4.2.1.20" evidence="3"/>
<feature type="domain" description="Tryptophan synthase beta chain-like PALP" evidence="10">
    <location>
        <begin position="83"/>
        <end position="405"/>
    </location>
</feature>
<keyword evidence="7" id="KW-0057">Aromatic amino acid biosynthesis</keyword>
<dbReference type="HAMAP" id="MF_00133">
    <property type="entry name" value="Trp_synth_beta"/>
    <property type="match status" value="1"/>
</dbReference>
<keyword evidence="6" id="KW-0663">Pyridoxal phosphate</keyword>
<evidence type="ECO:0000256" key="6">
    <source>
        <dbReference type="ARBA" id="ARBA00022898"/>
    </source>
</evidence>
<dbReference type="Pfam" id="PF00291">
    <property type="entry name" value="PALP"/>
    <property type="match status" value="1"/>
</dbReference>
<dbReference type="Gene3D" id="3.40.50.1100">
    <property type="match status" value="2"/>
</dbReference>
<dbReference type="InterPro" id="IPR006654">
    <property type="entry name" value="Trp_synth_beta"/>
</dbReference>
<dbReference type="GO" id="GO:0005737">
    <property type="term" value="C:cytoplasm"/>
    <property type="evidence" value="ECO:0007669"/>
    <property type="project" value="TreeGrafter"/>
</dbReference>
<accession>U5KLN1</accession>
<evidence type="ECO:0000256" key="1">
    <source>
        <dbReference type="ARBA" id="ARBA00001933"/>
    </source>
</evidence>
<evidence type="ECO:0000256" key="8">
    <source>
        <dbReference type="ARBA" id="ARBA00023239"/>
    </source>
</evidence>
<evidence type="ECO:0000256" key="3">
    <source>
        <dbReference type="ARBA" id="ARBA00012043"/>
    </source>
</evidence>
<dbReference type="PROSITE" id="PS00168">
    <property type="entry name" value="TRP_SYNTHASE_BETA"/>
    <property type="match status" value="1"/>
</dbReference>
<name>U5KLN1_HERMU</name>
<evidence type="ECO:0000256" key="9">
    <source>
        <dbReference type="ARBA" id="ARBA00049047"/>
    </source>
</evidence>
<dbReference type="UniPathway" id="UPA00035">
    <property type="reaction ID" value="UER00044"/>
</dbReference>
<dbReference type="FunFam" id="3.40.50.1100:FF:000004">
    <property type="entry name" value="Tryptophan synthase beta chain"/>
    <property type="match status" value="1"/>
</dbReference>
<dbReference type="EMBL" id="KC503399">
    <property type="protein sequence ID" value="AGT02565.1"/>
    <property type="molecule type" value="Genomic_DNA"/>
</dbReference>
<dbReference type="SUPFAM" id="SSF53686">
    <property type="entry name" value="Tryptophan synthase beta subunit-like PLP-dependent enzymes"/>
    <property type="match status" value="1"/>
</dbReference>
<evidence type="ECO:0000313" key="11">
    <source>
        <dbReference type="EMBL" id="AGT02565.1"/>
    </source>
</evidence>
<dbReference type="AlphaFoldDB" id="U5KLN1"/>
<evidence type="ECO:0000259" key="10">
    <source>
        <dbReference type="Pfam" id="PF00291"/>
    </source>
</evidence>
<dbReference type="CDD" id="cd06446">
    <property type="entry name" value="Trp-synth_B"/>
    <property type="match status" value="1"/>
</dbReference>
<sequence length="426" mass="46786">MTDISKSNNGAAAVPHGSPTAEIPKDYFKVFPTEDGYYKEYGGAFLPPALEAEMKKINEAYFAISKSHKFISELRSIRKHYQGRPTPIYYCNRLSDKHGGRIYLKREDLNHTGAHKLNHCMGEALLAKYMGKKKVIAETGAGQHGVALATAAAYFGLECEIHMGEVDIAKEHPNVVRMRILGATVVPVTHGLKTLKEAVDSAFDAYVKDPVNSMYCIGSVVGPHPFPMMVRDFQKIIGDEAREQFLEMTGELPDNVVACVGGGSNAMGMFSGFLHDEEVQLYGVEPGGRSDKTGDHAATMTNGTPGTIHGFKCYLLQDDKGEPAPVYSIASGLDYPGVGPEHSMLRDIKRANYVSVRDTEAVEAFFELSRLEGIIPALESSHAVAYAIKMAKQMPHRSILVNLSGRGDKDIDFVMEHYGKQYVEDM</sequence>
<keyword evidence="8 11" id="KW-0456">Lyase</keyword>
<keyword evidence="5" id="KW-0822">Tryptophan biosynthesis</keyword>
<evidence type="ECO:0000256" key="5">
    <source>
        <dbReference type="ARBA" id="ARBA00022822"/>
    </source>
</evidence>
<evidence type="ECO:0000256" key="7">
    <source>
        <dbReference type="ARBA" id="ARBA00023141"/>
    </source>
</evidence>
<evidence type="ECO:0000256" key="4">
    <source>
        <dbReference type="ARBA" id="ARBA00022605"/>
    </source>
</evidence>
<protein>
    <recommendedName>
        <fullName evidence="3">tryptophan synthase</fullName>
        <ecNumber evidence="3">4.2.1.20</ecNumber>
    </recommendedName>
</protein>